<reference evidence="3 4" key="1">
    <citation type="journal article" date="2016" name="Mol. Biol. Evol.">
        <title>Comparative Genomics of Early-Diverging Mushroom-Forming Fungi Provides Insights into the Origins of Lignocellulose Decay Capabilities.</title>
        <authorList>
            <person name="Nagy L.G."/>
            <person name="Riley R."/>
            <person name="Tritt A."/>
            <person name="Adam C."/>
            <person name="Daum C."/>
            <person name="Floudas D."/>
            <person name="Sun H."/>
            <person name="Yadav J.S."/>
            <person name="Pangilinan J."/>
            <person name="Larsson K.H."/>
            <person name="Matsuura K."/>
            <person name="Barry K."/>
            <person name="Labutti K."/>
            <person name="Kuo R."/>
            <person name="Ohm R.A."/>
            <person name="Bhattacharya S.S."/>
            <person name="Shirouzu T."/>
            <person name="Yoshinaga Y."/>
            <person name="Martin F.M."/>
            <person name="Grigoriev I.V."/>
            <person name="Hibbett D.S."/>
        </authorList>
    </citation>
    <scope>NUCLEOTIDE SEQUENCE [LARGE SCALE GENOMIC DNA]</scope>
    <source>
        <strain evidence="3 4">HHB14362 ss-1</strain>
    </source>
</reference>
<evidence type="ECO:0000313" key="4">
    <source>
        <dbReference type="Proteomes" id="UP000076761"/>
    </source>
</evidence>
<feature type="compositionally biased region" description="Basic residues" evidence="1">
    <location>
        <begin position="131"/>
        <end position="143"/>
    </location>
</feature>
<feature type="transmembrane region" description="Helical" evidence="2">
    <location>
        <begin position="6"/>
        <end position="27"/>
    </location>
</feature>
<sequence>MANWLDVISFIFTMGLFVGVIIGVLYASNAISKAMANTKESLKAKGVDLSKSGMSVRTSGRYTREDYIDATQRGIIKSMSAASFRRQDPSADASVNANSNGKVHYAAPPALERRDSNASVKTTNSIGEKEKKKHLFGGLRKSHSVKEKS</sequence>
<evidence type="ECO:0000313" key="3">
    <source>
        <dbReference type="EMBL" id="KZT30256.1"/>
    </source>
</evidence>
<dbReference type="OrthoDB" id="2505950at2759"/>
<dbReference type="Proteomes" id="UP000076761">
    <property type="component" value="Unassembled WGS sequence"/>
</dbReference>
<feature type="compositionally biased region" description="Polar residues" evidence="1">
    <location>
        <begin position="117"/>
        <end position="126"/>
    </location>
</feature>
<dbReference type="AlphaFoldDB" id="A0A165VVG3"/>
<accession>A0A165VVG3</accession>
<evidence type="ECO:0000256" key="2">
    <source>
        <dbReference type="SAM" id="Phobius"/>
    </source>
</evidence>
<dbReference type="EMBL" id="KV425552">
    <property type="protein sequence ID" value="KZT30256.1"/>
    <property type="molecule type" value="Genomic_DNA"/>
</dbReference>
<keyword evidence="2" id="KW-0812">Transmembrane</keyword>
<gene>
    <name evidence="3" type="ORF">NEOLEDRAFT_1174558</name>
</gene>
<keyword evidence="4" id="KW-1185">Reference proteome</keyword>
<evidence type="ECO:0000256" key="1">
    <source>
        <dbReference type="SAM" id="MobiDB-lite"/>
    </source>
</evidence>
<organism evidence="3 4">
    <name type="scientific">Neolentinus lepideus HHB14362 ss-1</name>
    <dbReference type="NCBI Taxonomy" id="1314782"/>
    <lineage>
        <taxon>Eukaryota</taxon>
        <taxon>Fungi</taxon>
        <taxon>Dikarya</taxon>
        <taxon>Basidiomycota</taxon>
        <taxon>Agaricomycotina</taxon>
        <taxon>Agaricomycetes</taxon>
        <taxon>Gloeophyllales</taxon>
        <taxon>Gloeophyllaceae</taxon>
        <taxon>Neolentinus</taxon>
    </lineage>
</organism>
<feature type="region of interest" description="Disordered" evidence="1">
    <location>
        <begin position="82"/>
        <end position="149"/>
    </location>
</feature>
<dbReference type="InParanoid" id="A0A165VVG3"/>
<keyword evidence="2" id="KW-1133">Transmembrane helix</keyword>
<proteinExistence type="predicted"/>
<name>A0A165VVG3_9AGAM</name>
<protein>
    <submittedName>
        <fullName evidence="3">Uncharacterized protein</fullName>
    </submittedName>
</protein>
<keyword evidence="2" id="KW-0472">Membrane</keyword>